<evidence type="ECO:0000256" key="1">
    <source>
        <dbReference type="ARBA" id="ARBA00022741"/>
    </source>
</evidence>
<feature type="domain" description="ABC transporter" evidence="3">
    <location>
        <begin position="1"/>
        <end position="215"/>
    </location>
</feature>
<dbReference type="Proteomes" id="UP000440668">
    <property type="component" value="Unassembled WGS sequence"/>
</dbReference>
<evidence type="ECO:0000259" key="3">
    <source>
        <dbReference type="PROSITE" id="PS50893"/>
    </source>
</evidence>
<dbReference type="PROSITE" id="PS50893">
    <property type="entry name" value="ABC_TRANSPORTER_2"/>
    <property type="match status" value="1"/>
</dbReference>
<keyword evidence="2 4" id="KW-0067">ATP-binding</keyword>
<dbReference type="GO" id="GO:0016887">
    <property type="term" value="F:ATP hydrolysis activity"/>
    <property type="evidence" value="ECO:0007669"/>
    <property type="project" value="InterPro"/>
</dbReference>
<proteinExistence type="predicted"/>
<keyword evidence="1" id="KW-0547">Nucleotide-binding</keyword>
<dbReference type="InterPro" id="IPR015854">
    <property type="entry name" value="ABC_transpr_LolD-like"/>
</dbReference>
<dbReference type="PANTHER" id="PTHR24220:SF685">
    <property type="entry name" value="ABC TRANSPORTER RELATED"/>
    <property type="match status" value="1"/>
</dbReference>
<sequence length="216" mass="22833">MHAVSHSFGQTKVLDDVELQVGYGESVAIMGRSGSGKTTLLSCLLGLITPQVGEIHLGATALSGQGRRDLARVRSETVGTVFQHSELVSELTAEENVALPALMNPRTKAGALDRARTLLADLAVPTQTRARDLSGGEAQRTALARALINSPSILLADEPTGALDTELRDRASALLFDLARINNCALILVTHDPLLAGRAGTTYHLDQGKLRPAQIA</sequence>
<evidence type="ECO:0000256" key="2">
    <source>
        <dbReference type="ARBA" id="ARBA00022840"/>
    </source>
</evidence>
<protein>
    <submittedName>
        <fullName evidence="4">ATP-binding cassette domain-containing protein</fullName>
    </submittedName>
</protein>
<dbReference type="GO" id="GO:0022857">
    <property type="term" value="F:transmembrane transporter activity"/>
    <property type="evidence" value="ECO:0007669"/>
    <property type="project" value="TreeGrafter"/>
</dbReference>
<accession>A0A6N7ZN95</accession>
<organism evidence="4 5">
    <name type="scientific">Cellulosimicrobium composti</name>
    <dbReference type="NCBI Taxonomy" id="2672572"/>
    <lineage>
        <taxon>Bacteria</taxon>
        <taxon>Bacillati</taxon>
        <taxon>Actinomycetota</taxon>
        <taxon>Actinomycetes</taxon>
        <taxon>Micrococcales</taxon>
        <taxon>Promicromonosporaceae</taxon>
        <taxon>Cellulosimicrobium</taxon>
    </lineage>
</organism>
<dbReference type="SMART" id="SM00382">
    <property type="entry name" value="AAA"/>
    <property type="match status" value="1"/>
</dbReference>
<comment type="caution">
    <text evidence="4">The sequence shown here is derived from an EMBL/GenBank/DDBJ whole genome shotgun (WGS) entry which is preliminary data.</text>
</comment>
<gene>
    <name evidence="4" type="ORF">GJV82_18720</name>
</gene>
<dbReference type="SUPFAM" id="SSF52540">
    <property type="entry name" value="P-loop containing nucleoside triphosphate hydrolases"/>
    <property type="match status" value="1"/>
</dbReference>
<dbReference type="InterPro" id="IPR003593">
    <property type="entry name" value="AAA+_ATPase"/>
</dbReference>
<dbReference type="GO" id="GO:0005886">
    <property type="term" value="C:plasma membrane"/>
    <property type="evidence" value="ECO:0007669"/>
    <property type="project" value="TreeGrafter"/>
</dbReference>
<dbReference type="EMBL" id="WMKA01000080">
    <property type="protein sequence ID" value="MTG90954.1"/>
    <property type="molecule type" value="Genomic_DNA"/>
</dbReference>
<dbReference type="Pfam" id="PF00005">
    <property type="entry name" value="ABC_tran"/>
    <property type="match status" value="1"/>
</dbReference>
<dbReference type="InterPro" id="IPR003439">
    <property type="entry name" value="ABC_transporter-like_ATP-bd"/>
</dbReference>
<dbReference type="AlphaFoldDB" id="A0A6N7ZN95"/>
<evidence type="ECO:0000313" key="4">
    <source>
        <dbReference type="EMBL" id="MTG90954.1"/>
    </source>
</evidence>
<reference evidence="4 5" key="1">
    <citation type="submission" date="2019-11" db="EMBL/GenBank/DDBJ databases">
        <title>Cellulosimicrobium composti sp. nov. isolated from a compost.</title>
        <authorList>
            <person name="Yang Y."/>
        </authorList>
    </citation>
    <scope>NUCLEOTIDE SEQUENCE [LARGE SCALE GENOMIC DNA]</scope>
    <source>
        <strain evidence="4 5">BIT-GX5</strain>
    </source>
</reference>
<dbReference type="GO" id="GO:0005524">
    <property type="term" value="F:ATP binding"/>
    <property type="evidence" value="ECO:0007669"/>
    <property type="project" value="UniProtKB-KW"/>
</dbReference>
<dbReference type="PANTHER" id="PTHR24220">
    <property type="entry name" value="IMPORT ATP-BINDING PROTEIN"/>
    <property type="match status" value="1"/>
</dbReference>
<dbReference type="Gene3D" id="3.40.50.300">
    <property type="entry name" value="P-loop containing nucleotide triphosphate hydrolases"/>
    <property type="match status" value="1"/>
</dbReference>
<name>A0A6N7ZN95_9MICO</name>
<evidence type="ECO:0000313" key="5">
    <source>
        <dbReference type="Proteomes" id="UP000440668"/>
    </source>
</evidence>
<dbReference type="InterPro" id="IPR027417">
    <property type="entry name" value="P-loop_NTPase"/>
</dbReference>